<evidence type="ECO:0000313" key="3">
    <source>
        <dbReference type="Proteomes" id="UP000190042"/>
    </source>
</evidence>
<dbReference type="Proteomes" id="UP000190042">
    <property type="component" value="Unassembled WGS sequence"/>
</dbReference>
<keyword evidence="1" id="KW-0472">Membrane</keyword>
<dbReference type="EMBL" id="FUYJ01000010">
    <property type="protein sequence ID" value="SKB05966.1"/>
    <property type="molecule type" value="Genomic_DNA"/>
</dbReference>
<feature type="transmembrane region" description="Helical" evidence="1">
    <location>
        <begin position="176"/>
        <end position="196"/>
    </location>
</feature>
<name>A0A1T4YW64_9BACL</name>
<gene>
    <name evidence="2" type="ORF">SAMN04244570_0044</name>
</gene>
<sequence>MRMDSTWRGLFKKEWILLKWTVVWVVLLNVLVILVVPSLISNLVGIPGKLYENTYVLGGTWFAFYTFMGAGILSVSLTKEMKSLEMWLHSPRSMLQLVGAKSLFAACTSIVTLFFGGALLGVTLYFLEDWTVSSAWQGFLALVSILLAISLKLIFVMTIGFFFWSVYQVLRCRTSFFAVPITGFLFVVASILWEVLRINNFFNWLRTLVPLRLTNESFYNEQTSYFFTGFVPNGIVFSIGSLLFYLVLSYLLVAAGSRLFEKKVRL</sequence>
<proteinExistence type="predicted"/>
<reference evidence="3" key="1">
    <citation type="submission" date="2017-02" db="EMBL/GenBank/DDBJ databases">
        <authorList>
            <person name="Varghese N."/>
            <person name="Submissions S."/>
        </authorList>
    </citation>
    <scope>NUCLEOTIDE SEQUENCE [LARGE SCALE GENOMIC DNA]</scope>
    <source>
        <strain evidence="3">DSM 23966</strain>
    </source>
</reference>
<keyword evidence="1" id="KW-1133">Transmembrane helix</keyword>
<feature type="transmembrane region" description="Helical" evidence="1">
    <location>
        <begin position="60"/>
        <end position="77"/>
    </location>
</feature>
<dbReference type="AlphaFoldDB" id="A0A1T4YW64"/>
<feature type="transmembrane region" description="Helical" evidence="1">
    <location>
        <begin position="21"/>
        <end position="40"/>
    </location>
</feature>
<protein>
    <recommendedName>
        <fullName evidence="4">ABC-2 type transport system permease protein</fullName>
    </recommendedName>
</protein>
<evidence type="ECO:0000313" key="2">
    <source>
        <dbReference type="EMBL" id="SKB05966.1"/>
    </source>
</evidence>
<keyword evidence="3" id="KW-1185">Reference proteome</keyword>
<feature type="transmembrane region" description="Helical" evidence="1">
    <location>
        <begin position="235"/>
        <end position="260"/>
    </location>
</feature>
<keyword evidence="1" id="KW-0812">Transmembrane</keyword>
<feature type="transmembrane region" description="Helical" evidence="1">
    <location>
        <begin position="139"/>
        <end position="164"/>
    </location>
</feature>
<feature type="transmembrane region" description="Helical" evidence="1">
    <location>
        <begin position="98"/>
        <end position="127"/>
    </location>
</feature>
<accession>A0A1T4YW64</accession>
<evidence type="ECO:0008006" key="4">
    <source>
        <dbReference type="Google" id="ProtNLM"/>
    </source>
</evidence>
<evidence type="ECO:0000256" key="1">
    <source>
        <dbReference type="SAM" id="Phobius"/>
    </source>
</evidence>
<organism evidence="2 3">
    <name type="scientific">Sporosarcina newyorkensis</name>
    <dbReference type="NCBI Taxonomy" id="759851"/>
    <lineage>
        <taxon>Bacteria</taxon>
        <taxon>Bacillati</taxon>
        <taxon>Bacillota</taxon>
        <taxon>Bacilli</taxon>
        <taxon>Bacillales</taxon>
        <taxon>Caryophanaceae</taxon>
        <taxon>Sporosarcina</taxon>
    </lineage>
</organism>